<evidence type="ECO:0000313" key="2">
    <source>
        <dbReference type="Proteomes" id="UP000664940"/>
    </source>
</evidence>
<gene>
    <name evidence="1" type="ORF">HJG60_003192</name>
</gene>
<name>A0A834AZW1_9CHIR</name>
<dbReference type="EMBL" id="JABVXQ010000002">
    <property type="protein sequence ID" value="KAF6123762.1"/>
    <property type="molecule type" value="Genomic_DNA"/>
</dbReference>
<sequence>MGTWCRVLSGAGMEHWTSNSGSLTPEQSLRPCRALSYTETATSPTSRGSTSPHLVRVTVSVPTICVWPCPCSAAVGRWLCLSCRSPAACLTQHCPRFRMGQP</sequence>
<evidence type="ECO:0000313" key="1">
    <source>
        <dbReference type="EMBL" id="KAF6123762.1"/>
    </source>
</evidence>
<proteinExistence type="predicted"/>
<reference evidence="1 2" key="1">
    <citation type="journal article" date="2020" name="Nature">
        <title>Six reference-quality genomes reveal evolution of bat adaptations.</title>
        <authorList>
            <person name="Jebb D."/>
            <person name="Huang Z."/>
            <person name="Pippel M."/>
            <person name="Hughes G.M."/>
            <person name="Lavrichenko K."/>
            <person name="Devanna P."/>
            <person name="Winkler S."/>
            <person name="Jermiin L.S."/>
            <person name="Skirmuntt E.C."/>
            <person name="Katzourakis A."/>
            <person name="Burkitt-Gray L."/>
            <person name="Ray D.A."/>
            <person name="Sullivan K.A.M."/>
            <person name="Roscito J.G."/>
            <person name="Kirilenko B.M."/>
            <person name="Davalos L.M."/>
            <person name="Corthals A.P."/>
            <person name="Power M.L."/>
            <person name="Jones G."/>
            <person name="Ransome R.D."/>
            <person name="Dechmann D.K.N."/>
            <person name="Locatelli A.G."/>
            <person name="Puechmaille S.J."/>
            <person name="Fedrigo O."/>
            <person name="Jarvis E.D."/>
            <person name="Hiller M."/>
            <person name="Vernes S.C."/>
            <person name="Myers E.W."/>
            <person name="Teeling E.C."/>
        </authorList>
    </citation>
    <scope>NUCLEOTIDE SEQUENCE [LARGE SCALE GENOMIC DNA]</scope>
    <source>
        <strain evidence="1">Bat1K_MPI-CBG_1</strain>
    </source>
</reference>
<protein>
    <submittedName>
        <fullName evidence="1">Coronin 7</fullName>
    </submittedName>
</protein>
<dbReference type="AlphaFoldDB" id="A0A834AZW1"/>
<organism evidence="1 2">
    <name type="scientific">Phyllostomus discolor</name>
    <name type="common">pale spear-nosed bat</name>
    <dbReference type="NCBI Taxonomy" id="89673"/>
    <lineage>
        <taxon>Eukaryota</taxon>
        <taxon>Metazoa</taxon>
        <taxon>Chordata</taxon>
        <taxon>Craniata</taxon>
        <taxon>Vertebrata</taxon>
        <taxon>Euteleostomi</taxon>
        <taxon>Mammalia</taxon>
        <taxon>Eutheria</taxon>
        <taxon>Laurasiatheria</taxon>
        <taxon>Chiroptera</taxon>
        <taxon>Yangochiroptera</taxon>
        <taxon>Phyllostomidae</taxon>
        <taxon>Phyllostominae</taxon>
        <taxon>Phyllostomus</taxon>
    </lineage>
</organism>
<accession>A0A834AZW1</accession>
<comment type="caution">
    <text evidence="1">The sequence shown here is derived from an EMBL/GenBank/DDBJ whole genome shotgun (WGS) entry which is preliminary data.</text>
</comment>
<dbReference type="Proteomes" id="UP000664940">
    <property type="component" value="Unassembled WGS sequence"/>
</dbReference>